<evidence type="ECO:0000256" key="8">
    <source>
        <dbReference type="ARBA" id="ARBA00023098"/>
    </source>
</evidence>
<keyword evidence="5 11" id="KW-0812">Transmembrane</keyword>
<keyword evidence="13" id="KW-1185">Reference proteome</keyword>
<keyword evidence="6" id="KW-0256">Endoplasmic reticulum</keyword>
<keyword evidence="10 12" id="KW-0012">Acyltransferase</keyword>
<gene>
    <name evidence="12" type="ORF">BSAL_34785</name>
</gene>
<evidence type="ECO:0000313" key="13">
    <source>
        <dbReference type="Proteomes" id="UP000051952"/>
    </source>
</evidence>
<dbReference type="OrthoDB" id="264532at2759"/>
<evidence type="ECO:0000256" key="7">
    <source>
        <dbReference type="ARBA" id="ARBA00022989"/>
    </source>
</evidence>
<feature type="transmembrane region" description="Helical" evidence="11">
    <location>
        <begin position="272"/>
        <end position="292"/>
    </location>
</feature>
<feature type="transmembrane region" description="Helical" evidence="11">
    <location>
        <begin position="619"/>
        <end position="637"/>
    </location>
</feature>
<keyword evidence="4 12" id="KW-0808">Transferase</keyword>
<feature type="transmembrane region" description="Helical" evidence="11">
    <location>
        <begin position="107"/>
        <end position="130"/>
    </location>
</feature>
<accession>A0A0S4JP41</accession>
<feature type="transmembrane region" description="Helical" evidence="11">
    <location>
        <begin position="1164"/>
        <end position="1187"/>
    </location>
</feature>
<keyword evidence="9 11" id="KW-0472">Membrane</keyword>
<evidence type="ECO:0000256" key="5">
    <source>
        <dbReference type="ARBA" id="ARBA00022692"/>
    </source>
</evidence>
<keyword evidence="8" id="KW-0443">Lipid metabolism</keyword>
<dbReference type="PANTHER" id="PTHR12317">
    <property type="entry name" value="DIACYLGLYCEROL O-ACYLTRANSFERASE"/>
    <property type="match status" value="1"/>
</dbReference>
<protein>
    <submittedName>
        <fullName evidence="12">Diacylglycerol acyltransferase, putative</fullName>
    </submittedName>
</protein>
<dbReference type="OMA" id="HIGFIRM"/>
<dbReference type="Pfam" id="PF03982">
    <property type="entry name" value="DAGAT"/>
    <property type="match status" value="1"/>
</dbReference>
<dbReference type="PANTHER" id="PTHR12317:SF34">
    <property type="entry name" value="ACYLTRANSFERASE"/>
    <property type="match status" value="1"/>
</dbReference>
<dbReference type="InterPro" id="IPR007130">
    <property type="entry name" value="DAGAT"/>
</dbReference>
<evidence type="ECO:0000256" key="11">
    <source>
        <dbReference type="SAM" id="Phobius"/>
    </source>
</evidence>
<feature type="transmembrane region" description="Helical" evidence="11">
    <location>
        <begin position="563"/>
        <end position="585"/>
    </location>
</feature>
<dbReference type="EMBL" id="CYKH01001980">
    <property type="protein sequence ID" value="CUG91922.1"/>
    <property type="molecule type" value="Genomic_DNA"/>
</dbReference>
<evidence type="ECO:0000256" key="4">
    <source>
        <dbReference type="ARBA" id="ARBA00022679"/>
    </source>
</evidence>
<feature type="transmembrane region" description="Helical" evidence="11">
    <location>
        <begin position="246"/>
        <end position="266"/>
    </location>
</feature>
<dbReference type="GO" id="GO:0006629">
    <property type="term" value="P:lipid metabolic process"/>
    <property type="evidence" value="ECO:0007669"/>
    <property type="project" value="UniProtKB-KW"/>
</dbReference>
<feature type="transmembrane region" description="Helical" evidence="11">
    <location>
        <begin position="939"/>
        <end position="969"/>
    </location>
</feature>
<feature type="transmembrane region" description="Helical" evidence="11">
    <location>
        <begin position="841"/>
        <end position="865"/>
    </location>
</feature>
<feature type="transmembrane region" description="Helical" evidence="11">
    <location>
        <begin position="990"/>
        <end position="1010"/>
    </location>
</feature>
<reference evidence="13" key="1">
    <citation type="submission" date="2015-09" db="EMBL/GenBank/DDBJ databases">
        <authorList>
            <consortium name="Pathogen Informatics"/>
        </authorList>
    </citation>
    <scope>NUCLEOTIDE SEQUENCE [LARGE SCALE GENOMIC DNA]</scope>
    <source>
        <strain evidence="13">Lake Konstanz</strain>
    </source>
</reference>
<evidence type="ECO:0000256" key="1">
    <source>
        <dbReference type="ARBA" id="ARBA00004477"/>
    </source>
</evidence>
<keyword evidence="3" id="KW-0444">Lipid biosynthesis</keyword>
<evidence type="ECO:0000256" key="9">
    <source>
        <dbReference type="ARBA" id="ARBA00023136"/>
    </source>
</evidence>
<feature type="transmembrane region" description="Helical" evidence="11">
    <location>
        <begin position="1199"/>
        <end position="1220"/>
    </location>
</feature>
<feature type="transmembrane region" description="Helical" evidence="11">
    <location>
        <begin position="1089"/>
        <end position="1112"/>
    </location>
</feature>
<evidence type="ECO:0000256" key="6">
    <source>
        <dbReference type="ARBA" id="ARBA00022824"/>
    </source>
</evidence>
<feature type="transmembrane region" description="Helical" evidence="11">
    <location>
        <begin position="907"/>
        <end position="933"/>
    </location>
</feature>
<evidence type="ECO:0000256" key="10">
    <source>
        <dbReference type="ARBA" id="ARBA00023315"/>
    </source>
</evidence>
<dbReference type="Proteomes" id="UP000051952">
    <property type="component" value="Unassembled WGS sequence"/>
</dbReference>
<name>A0A0S4JP41_BODSA</name>
<evidence type="ECO:0000256" key="3">
    <source>
        <dbReference type="ARBA" id="ARBA00022516"/>
    </source>
</evidence>
<organism evidence="12 13">
    <name type="scientific">Bodo saltans</name>
    <name type="common">Flagellated protozoan</name>
    <dbReference type="NCBI Taxonomy" id="75058"/>
    <lineage>
        <taxon>Eukaryota</taxon>
        <taxon>Discoba</taxon>
        <taxon>Euglenozoa</taxon>
        <taxon>Kinetoplastea</taxon>
        <taxon>Metakinetoplastina</taxon>
        <taxon>Eubodonida</taxon>
        <taxon>Bodonidae</taxon>
        <taxon>Bodo</taxon>
    </lineage>
</organism>
<feature type="transmembrane region" description="Helical" evidence="11">
    <location>
        <begin position="344"/>
        <end position="367"/>
    </location>
</feature>
<dbReference type="GO" id="GO:0005789">
    <property type="term" value="C:endoplasmic reticulum membrane"/>
    <property type="evidence" value="ECO:0007669"/>
    <property type="project" value="UniProtKB-SubCell"/>
</dbReference>
<feature type="transmembrane region" description="Helical" evidence="11">
    <location>
        <begin position="1022"/>
        <end position="1047"/>
    </location>
</feature>
<proteinExistence type="inferred from homology"/>
<feature type="transmembrane region" description="Helical" evidence="11">
    <location>
        <begin position="404"/>
        <end position="423"/>
    </location>
</feature>
<feature type="transmembrane region" description="Helical" evidence="11">
    <location>
        <begin position="443"/>
        <end position="462"/>
    </location>
</feature>
<feature type="transmembrane region" description="Helical" evidence="11">
    <location>
        <begin position="1132"/>
        <end position="1152"/>
    </location>
</feature>
<dbReference type="VEuPathDB" id="TriTrypDB:BSAL_34785"/>
<feature type="transmembrane region" description="Helical" evidence="11">
    <location>
        <begin position="33"/>
        <end position="53"/>
    </location>
</feature>
<sequence>MASTAPRRLPPLRDPSSPSYLLTDRPWYLRARLVLGIISWGVLLFAGITLHVVCDVFQEVGSHFPLVPCVFSAILFNGVAAFIAAYVGSITVESFSLYQPFVGGQSFVVLQAFGYGSIALAETLVCVYVLREPVVAVPSLSMTGFGDETAITTTSTVVSYGVLSVLGAFPLLGNIALLSSLMFFIPSPMTPTIGAAPALSSPKSPGSGGGHRKASKRVHFSHACPAEQGGTVGLMYRWSKSPQREICLVISFCTALILFSVITTIVPRAGRICLALYVALQSANGLLIHFVIGWRCTPGYRLFMPRLPSWRRTISQLVLWLLFVLSIYWALVKLGASTIPKPTTLVALCIGGVGLTTALLIFVRTAFDPTSPPRLIPGEAEHPPPHLRDESAITMSSKSMLAQYGPITMTFACLMHGCLVWALEVPFAEERAMEGLWLAQTMTLMFMLGFPPTTHLLGNLVIGESFFVWQPFRGCLPFIALQGLGWTSFGASFVALAVHITHNSGEQHPVLVAAALITFSQAMIHSSLVIFSPNDEDDDLIRRKIPKVASGMKNILRPSKRPLSLVSAVLNGEMLVAVLLMTMVMTMRVVCDVAVLQWRWSGGAQEYSVATPPLTPTTVHLMAFLSTWLGVAAVPLAHISGRDKAIPVFRPFGGSGVYVALQAIGWTVYSAALLMTTLVTVVHGAAAFQSGRWTPDAWVGVLGGFQPQSLWALPPCWFCVDAMLWLLPLGLIVVSVAVETKESWTNCSLEEDSWDAESELMALIATAMPKHADQTRAAELLHALTAPQRKQHTPWSSYGVMGSKCNQRRSHPAAGLQLLQPTQHHDEERARRRATMKEQQATATLIICMTCVGTAVLFVVGALWIGREPRVLSAAFAFAGFILTTISCFATHYVYGSLVHGTNKSQASSYAFFMPFAGGLSFVALQGVGWAFYTSATVLVLHTFLLSGASISTYLIAAVFSVSAQALILGSIPRYIPSTTRSSLERNAEALLAGLLFVASFSYTQTYRAWAGVGDSESGGGIASALTPLVVSCVSSCFAVPLTVAALHRTIKSSPQSGFSPRGADQSSEADQNVDESNTSSLALRIAQLFGLITTLLLVLLPAALAFLAHVFMHPSPQDSSIFDIHTISSVWFYFTVTIGTVTLVGALFDVLASPKSSSVAARLKSAAATFALYSVPTYVVVGPLSLPFLLEQSGGARVFTGHALVLVLLGDVTVVRFLCSIVEVCCLAYHLTLHIDAGLVYFVENGASAWMTVAADVALPLFMIWYHRRFVGAPERNGQLTSGAFSSWLDRLGCFTGFASYFRLKVVVDKPAGAHCWERGPVLFSYHPHGVFPGTTLLLQHTKAWQDAVRIPRSAQEGHHQRLSVHAAGVIFRVAFLRDFGMALGGRVVTRAAIQTSIDQGNSVMIVTGGQAEMLITRSSHSEMHMVTHHLGFLKMAIKNQIPVVPLVCFAENNVMDNIHVPWLQKRMLKLIGFPFPTVPHGRWYLPLPNRTPLTVIVGSPVNPPEGLSADDKEGVQRYADTYFAEVKRLFYAHRVESGYPNMELIFHGRL</sequence>
<comment type="similarity">
    <text evidence="2">Belongs to the diacylglycerol acyltransferase family.</text>
</comment>
<feature type="transmembrane region" description="Helical" evidence="11">
    <location>
        <begin position="474"/>
        <end position="498"/>
    </location>
</feature>
<feature type="transmembrane region" description="Helical" evidence="11">
    <location>
        <begin position="871"/>
        <end position="895"/>
    </location>
</feature>
<feature type="transmembrane region" description="Helical" evidence="11">
    <location>
        <begin position="657"/>
        <end position="690"/>
    </location>
</feature>
<feature type="transmembrane region" description="Helical" evidence="11">
    <location>
        <begin position="710"/>
        <end position="738"/>
    </location>
</feature>
<dbReference type="GO" id="GO:0008374">
    <property type="term" value="F:O-acyltransferase activity"/>
    <property type="evidence" value="ECO:0007669"/>
    <property type="project" value="InterPro"/>
</dbReference>
<evidence type="ECO:0000256" key="2">
    <source>
        <dbReference type="ARBA" id="ARBA00005420"/>
    </source>
</evidence>
<feature type="transmembrane region" description="Helical" evidence="11">
    <location>
        <begin position="65"/>
        <end position="87"/>
    </location>
</feature>
<feature type="transmembrane region" description="Helical" evidence="11">
    <location>
        <begin position="313"/>
        <end position="332"/>
    </location>
</feature>
<comment type="subcellular location">
    <subcellularLocation>
        <location evidence="1">Endoplasmic reticulum membrane</location>
        <topology evidence="1">Multi-pass membrane protein</topology>
    </subcellularLocation>
</comment>
<keyword evidence="7 11" id="KW-1133">Transmembrane helix</keyword>
<feature type="transmembrane region" description="Helical" evidence="11">
    <location>
        <begin position="162"/>
        <end position="185"/>
    </location>
</feature>
<evidence type="ECO:0000313" key="12">
    <source>
        <dbReference type="EMBL" id="CUG91922.1"/>
    </source>
</evidence>